<dbReference type="Bgee" id="ENSMUSG00000021699">
    <property type="expression patterns" value="Expressed in hindlimb stylopod muscle and 112 other cell types or tissues"/>
</dbReference>
<reference evidence="2" key="4">
    <citation type="submission" date="2025-09" db="UniProtKB">
        <authorList>
            <consortium name="Ensembl"/>
        </authorList>
    </citation>
    <scope>IDENTIFICATION</scope>
    <source>
        <strain evidence="2">C57BL/6J</strain>
    </source>
</reference>
<dbReference type="Proteomes" id="UP000000589">
    <property type="component" value="Chromosome 13"/>
</dbReference>
<dbReference type="Antibodypedia" id="23607">
    <property type="antibodies" value="551 antibodies from 39 providers"/>
</dbReference>
<gene>
    <name evidence="2 3" type="primary">Pde4d</name>
</gene>
<organism evidence="2 4">
    <name type="scientific">Mus musculus</name>
    <name type="common">Mouse</name>
    <dbReference type="NCBI Taxonomy" id="10090"/>
    <lineage>
        <taxon>Eukaryota</taxon>
        <taxon>Metazoa</taxon>
        <taxon>Chordata</taxon>
        <taxon>Craniata</taxon>
        <taxon>Vertebrata</taxon>
        <taxon>Euteleostomi</taxon>
        <taxon>Mammalia</taxon>
        <taxon>Eutheria</taxon>
        <taxon>Euarchontoglires</taxon>
        <taxon>Glires</taxon>
        <taxon>Rodentia</taxon>
        <taxon>Myomorpha</taxon>
        <taxon>Muroidea</taxon>
        <taxon>Muridae</taxon>
        <taxon>Murinae</taxon>
        <taxon>Mus</taxon>
        <taxon>Mus</taxon>
    </lineage>
</organism>
<evidence type="ECO:0000313" key="2">
    <source>
        <dbReference type="Ensembl" id="ENSMUSP00000113567.2"/>
    </source>
</evidence>
<dbReference type="MGI" id="MGI:99555">
    <property type="gene designation" value="Pde4d"/>
</dbReference>
<reference evidence="2" key="3">
    <citation type="submission" date="2025-08" db="UniProtKB">
        <authorList>
            <consortium name="Ensembl"/>
        </authorList>
    </citation>
    <scope>IDENTIFICATION</scope>
    <source>
        <strain evidence="2">C57BL/6J</strain>
    </source>
</reference>
<proteinExistence type="predicted"/>
<accession>F7BK43</accession>
<evidence type="ECO:0000313" key="4">
    <source>
        <dbReference type="Proteomes" id="UP000000589"/>
    </source>
</evidence>
<dbReference type="VEuPathDB" id="HostDB:ENSMUSG00000021699"/>
<feature type="compositionally biased region" description="Gly residues" evidence="1">
    <location>
        <begin position="16"/>
        <end position="33"/>
    </location>
</feature>
<dbReference type="HOGENOM" id="CLU_3159799_0_0_1"/>
<protein>
    <submittedName>
        <fullName evidence="2">Phosphodiesterase 4D, cAMP specific</fullName>
    </submittedName>
</protein>
<dbReference type="Ensembl" id="ENSMUST00000119672.8">
    <property type="protein sequence ID" value="ENSMUSP00000113567.2"/>
    <property type="gene ID" value="ENSMUSG00000021699.18"/>
</dbReference>
<name>F7BK43_MOUSE</name>
<dbReference type="AlphaFoldDB" id="F7BK43"/>
<reference evidence="2 4" key="2">
    <citation type="journal article" date="2011" name="PLoS Biol.">
        <title>Modernizing reference genome assemblies.</title>
        <authorList>
            <person name="Church D.M."/>
            <person name="Schneider V.A."/>
            <person name="Graves T."/>
            <person name="Auger K."/>
            <person name="Cunningham F."/>
            <person name="Bouk N."/>
            <person name="Chen H.C."/>
            <person name="Agarwala R."/>
            <person name="McLaren W.M."/>
            <person name="Ritchie G.R."/>
            <person name="Albracht D."/>
            <person name="Kremitzki M."/>
            <person name="Rock S."/>
            <person name="Kotkiewicz H."/>
            <person name="Kremitzki C."/>
            <person name="Wollam A."/>
            <person name="Trani L."/>
            <person name="Fulton L."/>
            <person name="Fulton R."/>
            <person name="Matthews L."/>
            <person name="Whitehead S."/>
            <person name="Chow W."/>
            <person name="Torrance J."/>
            <person name="Dunn M."/>
            <person name="Harden G."/>
            <person name="Threadgold G."/>
            <person name="Wood J."/>
            <person name="Collins J."/>
            <person name="Heath P."/>
            <person name="Griffiths G."/>
            <person name="Pelan S."/>
            <person name="Grafham D."/>
            <person name="Eichler E.E."/>
            <person name="Weinstock G."/>
            <person name="Mardis E.R."/>
            <person name="Wilson R.K."/>
            <person name="Howe K."/>
            <person name="Flicek P."/>
            <person name="Hubbard T."/>
        </authorList>
    </citation>
    <scope>NUCLEOTIDE SEQUENCE [LARGE SCALE GENOMIC DNA]</scope>
    <source>
        <strain evidence="2 4">C57BL/6J</strain>
    </source>
</reference>
<sequence>MKEQPSCAGTGHPSMAGGGLPETGQRDPGGAGLVSGPARDPADQALRQ</sequence>
<evidence type="ECO:0000313" key="3">
    <source>
        <dbReference type="MGI" id="MGI:99555"/>
    </source>
</evidence>
<dbReference type="ExpressionAtlas" id="F7BK43">
    <property type="expression patterns" value="baseline and differential"/>
</dbReference>
<dbReference type="GeneTree" id="ENSGT00940000155674"/>
<feature type="region of interest" description="Disordered" evidence="1">
    <location>
        <begin position="1"/>
        <end position="48"/>
    </location>
</feature>
<keyword evidence="4" id="KW-1185">Reference proteome</keyword>
<dbReference type="AGR" id="MGI:99555"/>
<evidence type="ECO:0000256" key="1">
    <source>
        <dbReference type="SAM" id="MobiDB-lite"/>
    </source>
</evidence>
<reference evidence="2 4" key="1">
    <citation type="journal article" date="2009" name="PLoS Biol.">
        <title>Lineage-specific biology revealed by a finished genome assembly of the mouse.</title>
        <authorList>
            <consortium name="Mouse Genome Sequencing Consortium"/>
            <person name="Church D.M."/>
            <person name="Goodstadt L."/>
            <person name="Hillier L.W."/>
            <person name="Zody M.C."/>
            <person name="Goldstein S."/>
            <person name="She X."/>
            <person name="Bult C.J."/>
            <person name="Agarwala R."/>
            <person name="Cherry J.L."/>
            <person name="DiCuccio M."/>
            <person name="Hlavina W."/>
            <person name="Kapustin Y."/>
            <person name="Meric P."/>
            <person name="Maglott D."/>
            <person name="Birtle Z."/>
            <person name="Marques A.C."/>
            <person name="Graves T."/>
            <person name="Zhou S."/>
            <person name="Teague B."/>
            <person name="Potamousis K."/>
            <person name="Churas C."/>
            <person name="Place M."/>
            <person name="Herschleb J."/>
            <person name="Runnheim R."/>
            <person name="Forrest D."/>
            <person name="Amos-Landgraf J."/>
            <person name="Schwartz D.C."/>
            <person name="Cheng Z."/>
            <person name="Lindblad-Toh K."/>
            <person name="Eichler E.E."/>
            <person name="Ponting C.P."/>
        </authorList>
    </citation>
    <scope>NUCLEOTIDE SEQUENCE [LARGE SCALE GENOMIC DNA]</scope>
    <source>
        <strain evidence="2 4">C57BL/6J</strain>
    </source>
</reference>